<keyword evidence="3 8" id="KW-1133">Transmembrane helix</keyword>
<evidence type="ECO:0000256" key="1">
    <source>
        <dbReference type="ARBA" id="ARBA00022618"/>
    </source>
</evidence>
<dbReference type="GO" id="GO:0016301">
    <property type="term" value="F:kinase activity"/>
    <property type="evidence" value="ECO:0007669"/>
    <property type="project" value="UniProtKB-KW"/>
</dbReference>
<dbReference type="GO" id="GO:0000917">
    <property type="term" value="P:division septum assembly"/>
    <property type="evidence" value="ECO:0007669"/>
    <property type="project" value="UniProtKB-KW"/>
</dbReference>
<feature type="coiled-coil region" evidence="8">
    <location>
        <begin position="398"/>
        <end position="425"/>
    </location>
</feature>
<feature type="topological domain" description="Extracellular" evidence="8">
    <location>
        <begin position="1"/>
        <end position="3"/>
    </location>
</feature>
<protein>
    <recommendedName>
        <fullName evidence="8">Septation ring formation regulator EzrA</fullName>
    </recommendedName>
</protein>
<evidence type="ECO:0000256" key="2">
    <source>
        <dbReference type="ARBA" id="ARBA00022692"/>
    </source>
</evidence>
<evidence type="ECO:0000313" key="10">
    <source>
        <dbReference type="Proteomes" id="UP000185746"/>
    </source>
</evidence>
<dbReference type="SUPFAM" id="SSF109775">
    <property type="entry name" value="Mannose-6-phosphate receptor binding protein 1 (Tip47), C-terminal domain"/>
    <property type="match status" value="1"/>
</dbReference>
<keyword evidence="10" id="KW-1185">Reference proteome</keyword>
<keyword evidence="9" id="KW-0808">Transferase</keyword>
<dbReference type="EMBL" id="CP017560">
    <property type="protein sequence ID" value="AOV07212.1"/>
    <property type="molecule type" value="Genomic_DNA"/>
</dbReference>
<dbReference type="GO" id="GO:0005940">
    <property type="term" value="C:septin ring"/>
    <property type="evidence" value="ECO:0007669"/>
    <property type="project" value="InterPro"/>
</dbReference>
<keyword evidence="5 8" id="KW-0472">Membrane</keyword>
<evidence type="ECO:0000256" key="3">
    <source>
        <dbReference type="ARBA" id="ARBA00022989"/>
    </source>
</evidence>
<keyword evidence="1 8" id="KW-0132">Cell division</keyword>
<keyword evidence="2 8" id="KW-0812">Transmembrane</keyword>
<dbReference type="Proteomes" id="UP000185746">
    <property type="component" value="Chromosome"/>
</dbReference>
<evidence type="ECO:0000256" key="8">
    <source>
        <dbReference type="HAMAP-Rule" id="MF_00728"/>
    </source>
</evidence>
<keyword evidence="9" id="KW-0418">Kinase</keyword>
<comment type="subcellular location">
    <subcellularLocation>
        <location evidence="8">Cell membrane</location>
        <topology evidence="8">Single-pass membrane protein</topology>
    </subcellularLocation>
    <text evidence="8">Colocalized with FtsZ to the nascent septal site.</text>
</comment>
<dbReference type="AlphaFoldDB" id="A0A1D8JES0"/>
<evidence type="ECO:0000256" key="6">
    <source>
        <dbReference type="ARBA" id="ARBA00023210"/>
    </source>
</evidence>
<evidence type="ECO:0000256" key="4">
    <source>
        <dbReference type="ARBA" id="ARBA00023054"/>
    </source>
</evidence>
<sequence>MKIVIIAIIVLIIILTILAISFRRKHTSQIKKLEHRKLQIQHKPIFEEMTKIKQLNMTGETEEKFETWRATWTEVIDVRMPELDNLLFDAEDYIDRFRLKKLKATITQIEEKIQFSQQEMNGILSGLDELVGSEEKNRIEMEMLQERHRSARKKILAHQPAFGETVNPLEKELETFKPQFAEYETLTENGNYLQAREIVIALTEKGDYLFQIIEQIPTFLSDIQNSIPSSIRELRNGVREMEGQAYYIRHLEVEKKLTEIENRLGHMLESIAKLEMDGIQEEVEDIHNRLDELYDALEKEVVAKHYVEENFQTVYNELARVTGLVNETLTEITFVQQSYRINEDEAKIPQSASEEIQLLNKQFDVITEQIENNTSAYSSMQENIQMITEKVSYIDEERKDFAERLKKLRNDENNVRAELKGLSKELQDVDRSLHRGNIPGIPGDIDARLEEAEEQLYIVRQSLEEVPLNMTLVNAYLENAKQSVREVKGKTEELLENVMLIEWIIQYGNRYRASNERVHAQLQEAEESFRQFRYAKALEEAATAVEEVEPGAMKRIEELLQEKDNVTI</sequence>
<reference evidence="9 10" key="1">
    <citation type="submission" date="2016-09" db="EMBL/GenBank/DDBJ databases">
        <title>Complete genome sequence of the Lysinibacillus sphaericus LMG 22257, a specie of Bacillus with ureolytic activity that can effectively biodeposit calcium carbonate.</title>
        <authorList>
            <person name="Yan W."/>
        </authorList>
    </citation>
    <scope>NUCLEOTIDE SEQUENCE [LARGE SCALE GENOMIC DNA]</scope>
    <source>
        <strain evidence="9 10">LMG 22257</strain>
    </source>
</reference>
<evidence type="ECO:0000256" key="7">
    <source>
        <dbReference type="ARBA" id="ARBA00023306"/>
    </source>
</evidence>
<comment type="similarity">
    <text evidence="8">Belongs to the EzrA family.</text>
</comment>
<dbReference type="InterPro" id="IPR010379">
    <property type="entry name" value="EzrA"/>
</dbReference>
<dbReference type="GO" id="GO:0000921">
    <property type="term" value="P:septin ring assembly"/>
    <property type="evidence" value="ECO:0007669"/>
    <property type="project" value="InterPro"/>
</dbReference>
<comment type="function">
    <text evidence="8">Negative regulator of FtsZ ring formation; modulates the frequency and position of FtsZ ring formation. Inhibits FtsZ ring formation at polar sites. Interacts either with FtsZ or with one of its binding partners to promote depolymerization.</text>
</comment>
<proteinExistence type="inferred from homology"/>
<dbReference type="RefSeq" id="WP_075527342.1">
    <property type="nucleotide sequence ID" value="NZ_CP017560.1"/>
</dbReference>
<dbReference type="KEGG" id="surl:BI350_06430"/>
<evidence type="ECO:0000256" key="5">
    <source>
        <dbReference type="ARBA" id="ARBA00023136"/>
    </source>
</evidence>
<name>A0A1D8JES0_9BACL</name>
<dbReference type="GO" id="GO:0005886">
    <property type="term" value="C:plasma membrane"/>
    <property type="evidence" value="ECO:0007669"/>
    <property type="project" value="UniProtKB-SubCell"/>
</dbReference>
<dbReference type="NCBIfam" id="NF003413">
    <property type="entry name" value="PRK04778.1-7"/>
    <property type="match status" value="1"/>
</dbReference>
<dbReference type="Pfam" id="PF06160">
    <property type="entry name" value="EzrA"/>
    <property type="match status" value="1"/>
</dbReference>
<keyword evidence="8" id="KW-1003">Cell membrane</keyword>
<gene>
    <name evidence="8" type="primary">ezrA</name>
    <name evidence="9" type="ORF">BI350_06430</name>
</gene>
<evidence type="ECO:0000313" key="9">
    <source>
        <dbReference type="EMBL" id="AOV07212.1"/>
    </source>
</evidence>
<keyword evidence="4 8" id="KW-0175">Coiled coil</keyword>
<feature type="topological domain" description="Cytoplasmic" evidence="8">
    <location>
        <begin position="23"/>
        <end position="568"/>
    </location>
</feature>
<keyword evidence="6 8" id="KW-0717">Septation</keyword>
<accession>A0A1D8JES0</accession>
<dbReference type="HAMAP" id="MF_00728">
    <property type="entry name" value="EzrA"/>
    <property type="match status" value="1"/>
</dbReference>
<keyword evidence="7 8" id="KW-0131">Cell cycle</keyword>
<feature type="coiled-coil region" evidence="8">
    <location>
        <begin position="257"/>
        <end position="300"/>
    </location>
</feature>
<organism evidence="9 10">
    <name type="scientific">Sporosarcina ureilytica</name>
    <dbReference type="NCBI Taxonomy" id="298596"/>
    <lineage>
        <taxon>Bacteria</taxon>
        <taxon>Bacillati</taxon>
        <taxon>Bacillota</taxon>
        <taxon>Bacilli</taxon>
        <taxon>Bacillales</taxon>
        <taxon>Caryophanaceae</taxon>
        <taxon>Sporosarcina</taxon>
    </lineage>
</organism>